<evidence type="ECO:0000313" key="3">
    <source>
        <dbReference type="EMBL" id="GAA0899352.1"/>
    </source>
</evidence>
<proteinExistence type="predicted"/>
<dbReference type="Proteomes" id="UP001499967">
    <property type="component" value="Unassembled WGS sequence"/>
</dbReference>
<keyword evidence="3" id="KW-0378">Hydrolase</keyword>
<dbReference type="Pfam" id="PF04909">
    <property type="entry name" value="Amidohydro_2"/>
    <property type="match status" value="1"/>
</dbReference>
<keyword evidence="4" id="KW-1185">Reference proteome</keyword>
<dbReference type="EMBL" id="BAAAHP010000207">
    <property type="protein sequence ID" value="GAA0899352.1"/>
    <property type="molecule type" value="Genomic_DNA"/>
</dbReference>
<reference evidence="4" key="1">
    <citation type="journal article" date="2019" name="Int. J. Syst. Evol. Microbiol.">
        <title>The Global Catalogue of Microorganisms (GCM) 10K type strain sequencing project: providing services to taxonomists for standard genome sequencing and annotation.</title>
        <authorList>
            <consortium name="The Broad Institute Genomics Platform"/>
            <consortium name="The Broad Institute Genome Sequencing Center for Infectious Disease"/>
            <person name="Wu L."/>
            <person name="Ma J."/>
        </authorList>
    </citation>
    <scope>NUCLEOTIDE SEQUENCE [LARGE SCALE GENOMIC DNA]</scope>
    <source>
        <strain evidence="4">JCM 11117</strain>
    </source>
</reference>
<feature type="domain" description="Amidohydrolase-related" evidence="2">
    <location>
        <begin position="29"/>
        <end position="305"/>
    </location>
</feature>
<name>A0ABP3YMP3_9PSEU</name>
<gene>
    <name evidence="3" type="ORF">GCM10009559_63660</name>
</gene>
<evidence type="ECO:0000259" key="2">
    <source>
        <dbReference type="Pfam" id="PF04909"/>
    </source>
</evidence>
<dbReference type="Gene3D" id="3.20.20.140">
    <property type="entry name" value="Metal-dependent hydrolases"/>
    <property type="match status" value="1"/>
</dbReference>
<keyword evidence="1" id="KW-0456">Lyase</keyword>
<evidence type="ECO:0000256" key="1">
    <source>
        <dbReference type="ARBA" id="ARBA00023239"/>
    </source>
</evidence>
<dbReference type="PANTHER" id="PTHR21240:SF19">
    <property type="entry name" value="CATALYTIC_ HYDROLASE"/>
    <property type="match status" value="1"/>
</dbReference>
<dbReference type="InterPro" id="IPR032466">
    <property type="entry name" value="Metal_Hydrolase"/>
</dbReference>
<sequence>MSGYECPNTRTHSRPFRGARMDTSRLTAIDVHVHVLASVAETERSGGEAASLAGTFGKIPELTVPELAAYYRERSMGAVVFTVDSLTRTGRESRVSNEEIAEQAAEYPDTLIPFASVDPGRGAAGVRIARRLIEEHGVKGFKFHPSTQEFFPNDRAAYPLYEVIAEAGLPALFHSGQTGVGSGQRGGGGIRLKYSNPIHLDDVAVDFPDMPIVIAHPSVPWQDEALAVAGHKPQVYIDMSGWSPKYFPPQLVQHANSLLKKKVLFGSDFPAITPDRWLTDFAKLDLKDEVRPLILKENAIRLLGLADGTEQG</sequence>
<organism evidence="3 4">
    <name type="scientific">Pseudonocardia zijingensis</name>
    <dbReference type="NCBI Taxonomy" id="153376"/>
    <lineage>
        <taxon>Bacteria</taxon>
        <taxon>Bacillati</taxon>
        <taxon>Actinomycetota</taxon>
        <taxon>Actinomycetes</taxon>
        <taxon>Pseudonocardiales</taxon>
        <taxon>Pseudonocardiaceae</taxon>
        <taxon>Pseudonocardia</taxon>
    </lineage>
</organism>
<dbReference type="InterPro" id="IPR006680">
    <property type="entry name" value="Amidohydro-rel"/>
</dbReference>
<dbReference type="InterPro" id="IPR032465">
    <property type="entry name" value="ACMSD"/>
</dbReference>
<protein>
    <submittedName>
        <fullName evidence="3">4-hydroxyphenyl-beta-ketoacyl-CoA hydrolase</fullName>
    </submittedName>
</protein>
<dbReference type="SUPFAM" id="SSF51556">
    <property type="entry name" value="Metallo-dependent hydrolases"/>
    <property type="match status" value="1"/>
</dbReference>
<comment type="caution">
    <text evidence="3">The sequence shown here is derived from an EMBL/GenBank/DDBJ whole genome shotgun (WGS) entry which is preliminary data.</text>
</comment>
<evidence type="ECO:0000313" key="4">
    <source>
        <dbReference type="Proteomes" id="UP001499967"/>
    </source>
</evidence>
<dbReference type="GO" id="GO:0016787">
    <property type="term" value="F:hydrolase activity"/>
    <property type="evidence" value="ECO:0007669"/>
    <property type="project" value="UniProtKB-KW"/>
</dbReference>
<dbReference type="PANTHER" id="PTHR21240">
    <property type="entry name" value="2-AMINO-3-CARBOXYLMUCONATE-6-SEMIALDEHYDE DECARBOXYLASE"/>
    <property type="match status" value="1"/>
</dbReference>
<accession>A0ABP3YMP3</accession>
<dbReference type="CDD" id="cd01292">
    <property type="entry name" value="metallo-dependent_hydrolases"/>
    <property type="match status" value="1"/>
</dbReference>